<comment type="caution">
    <text evidence="2">The sequence shown here is derived from an EMBL/GenBank/DDBJ whole genome shotgun (WGS) entry which is preliminary data.</text>
</comment>
<dbReference type="GeneID" id="92089820"/>
<protein>
    <submittedName>
        <fullName evidence="2">Uncharacterized protein</fullName>
    </submittedName>
</protein>
<proteinExistence type="predicted"/>
<evidence type="ECO:0000256" key="1">
    <source>
        <dbReference type="SAM" id="MobiDB-lite"/>
    </source>
</evidence>
<keyword evidence="3" id="KW-1185">Reference proteome</keyword>
<feature type="region of interest" description="Disordered" evidence="1">
    <location>
        <begin position="27"/>
        <end position="67"/>
    </location>
</feature>
<evidence type="ECO:0000313" key="3">
    <source>
        <dbReference type="Proteomes" id="UP001480595"/>
    </source>
</evidence>
<feature type="compositionally biased region" description="Acidic residues" evidence="1">
    <location>
        <begin position="56"/>
        <end position="67"/>
    </location>
</feature>
<evidence type="ECO:0000313" key="2">
    <source>
        <dbReference type="EMBL" id="KAK8068732.1"/>
    </source>
</evidence>
<organism evidence="2 3">
    <name type="scientific">Apiospora phragmitis</name>
    <dbReference type="NCBI Taxonomy" id="2905665"/>
    <lineage>
        <taxon>Eukaryota</taxon>
        <taxon>Fungi</taxon>
        <taxon>Dikarya</taxon>
        <taxon>Ascomycota</taxon>
        <taxon>Pezizomycotina</taxon>
        <taxon>Sordariomycetes</taxon>
        <taxon>Xylariomycetidae</taxon>
        <taxon>Amphisphaeriales</taxon>
        <taxon>Apiosporaceae</taxon>
        <taxon>Apiospora</taxon>
    </lineage>
</organism>
<dbReference type="EMBL" id="JAQQWL010000006">
    <property type="protein sequence ID" value="KAK8068732.1"/>
    <property type="molecule type" value="Genomic_DNA"/>
</dbReference>
<gene>
    <name evidence="2" type="ORF">PG994_005348</name>
</gene>
<dbReference type="Proteomes" id="UP001480595">
    <property type="component" value="Unassembled WGS sequence"/>
</dbReference>
<name>A0ABR1VC00_9PEZI</name>
<sequence>MDHMVTDYTGPRYFIIGTNHESVKRHALRKMNGKNNNNNNNNTAPADNYPPPQDDSNNEEPMEEDEVGYPINTSCVQYGHDELDELDEPDRVWTNEELHEAAALPF</sequence>
<reference evidence="2 3" key="1">
    <citation type="submission" date="2023-01" db="EMBL/GenBank/DDBJ databases">
        <title>Analysis of 21 Apiospora genomes using comparative genomics revels a genus with tremendous synthesis potential of carbohydrate active enzymes and secondary metabolites.</title>
        <authorList>
            <person name="Sorensen T."/>
        </authorList>
    </citation>
    <scope>NUCLEOTIDE SEQUENCE [LARGE SCALE GENOMIC DNA]</scope>
    <source>
        <strain evidence="2 3">CBS 135458</strain>
    </source>
</reference>
<dbReference type="RefSeq" id="XP_066716026.1">
    <property type="nucleotide sequence ID" value="XM_066856757.1"/>
</dbReference>
<accession>A0ABR1VC00</accession>